<evidence type="ECO:0000256" key="1">
    <source>
        <dbReference type="ARBA" id="ARBA00004123"/>
    </source>
</evidence>
<keyword evidence="3" id="KW-0547">Nucleotide-binding</keyword>
<gene>
    <name evidence="12" type="ORF">scyTo_0010005</name>
</gene>
<dbReference type="PANTHER" id="PTHR18934">
    <property type="entry name" value="ATP-DEPENDENT RNA HELICASE"/>
    <property type="match status" value="1"/>
</dbReference>
<evidence type="ECO:0000256" key="3">
    <source>
        <dbReference type="ARBA" id="ARBA00022741"/>
    </source>
</evidence>
<keyword evidence="7" id="KW-0539">Nucleus</keyword>
<dbReference type="Pfam" id="PF13401">
    <property type="entry name" value="AAA_22"/>
    <property type="match status" value="1"/>
</dbReference>
<dbReference type="EMBL" id="BFAA01004229">
    <property type="protein sequence ID" value="GCB65769.1"/>
    <property type="molecule type" value="Genomic_DNA"/>
</dbReference>
<keyword evidence="6" id="KW-0067">ATP-binding</keyword>
<dbReference type="Pfam" id="PF04408">
    <property type="entry name" value="WHD_HA2"/>
    <property type="match status" value="1"/>
</dbReference>
<dbReference type="Proteomes" id="UP000288216">
    <property type="component" value="Unassembled WGS sequence"/>
</dbReference>
<feature type="compositionally biased region" description="Polar residues" evidence="9">
    <location>
        <begin position="1"/>
        <end position="11"/>
    </location>
</feature>
<dbReference type="STRING" id="75743.A0A401NY16"/>
<protein>
    <recommendedName>
        <fullName evidence="2">RNA helicase</fullName>
        <ecNumber evidence="2">3.6.4.13</ecNumber>
    </recommendedName>
</protein>
<dbReference type="EC" id="3.6.4.13" evidence="2"/>
<evidence type="ECO:0000313" key="13">
    <source>
        <dbReference type="Proteomes" id="UP000288216"/>
    </source>
</evidence>
<dbReference type="InterPro" id="IPR001650">
    <property type="entry name" value="Helicase_C-like"/>
</dbReference>
<evidence type="ECO:0000256" key="9">
    <source>
        <dbReference type="SAM" id="MobiDB-lite"/>
    </source>
</evidence>
<feature type="region of interest" description="Disordered" evidence="9">
    <location>
        <begin position="725"/>
        <end position="760"/>
    </location>
</feature>
<dbReference type="InterPro" id="IPR027417">
    <property type="entry name" value="P-loop_NTPase"/>
</dbReference>
<feature type="compositionally biased region" description="Acidic residues" evidence="9">
    <location>
        <begin position="733"/>
        <end position="760"/>
    </location>
</feature>
<comment type="subcellular location">
    <subcellularLocation>
        <location evidence="1">Nucleus</location>
    </subcellularLocation>
</comment>
<evidence type="ECO:0000256" key="2">
    <source>
        <dbReference type="ARBA" id="ARBA00012552"/>
    </source>
</evidence>
<dbReference type="Pfam" id="PF07717">
    <property type="entry name" value="OB_NTP_bind"/>
    <property type="match status" value="1"/>
</dbReference>
<dbReference type="PROSITE" id="PS51194">
    <property type="entry name" value="HELICASE_CTER"/>
    <property type="match status" value="1"/>
</dbReference>
<dbReference type="PANTHER" id="PTHR18934:SF108">
    <property type="entry name" value="ATP-DEPENDENT RNA HELICASE DQX1"/>
    <property type="match status" value="1"/>
</dbReference>
<dbReference type="PROSITE" id="PS00690">
    <property type="entry name" value="DEAH_ATP_HELICASE"/>
    <property type="match status" value="1"/>
</dbReference>
<dbReference type="GO" id="GO:0016887">
    <property type="term" value="F:ATP hydrolysis activity"/>
    <property type="evidence" value="ECO:0007669"/>
    <property type="project" value="InterPro"/>
</dbReference>
<evidence type="ECO:0000259" key="11">
    <source>
        <dbReference type="PROSITE" id="PS51194"/>
    </source>
</evidence>
<comment type="catalytic activity">
    <reaction evidence="8">
        <text>ATP + H2O = ADP + phosphate + H(+)</text>
        <dbReference type="Rhea" id="RHEA:13065"/>
        <dbReference type="ChEBI" id="CHEBI:15377"/>
        <dbReference type="ChEBI" id="CHEBI:15378"/>
        <dbReference type="ChEBI" id="CHEBI:30616"/>
        <dbReference type="ChEBI" id="CHEBI:43474"/>
        <dbReference type="ChEBI" id="CHEBI:456216"/>
        <dbReference type="EC" id="3.6.4.13"/>
    </reaction>
</comment>
<dbReference type="InterPro" id="IPR048333">
    <property type="entry name" value="HA2_WH"/>
</dbReference>
<proteinExistence type="predicted"/>
<evidence type="ECO:0000256" key="5">
    <source>
        <dbReference type="ARBA" id="ARBA00022806"/>
    </source>
</evidence>
<reference evidence="12 13" key="1">
    <citation type="journal article" date="2018" name="Nat. Ecol. Evol.">
        <title>Shark genomes provide insights into elasmobranch evolution and the origin of vertebrates.</title>
        <authorList>
            <person name="Hara Y"/>
            <person name="Yamaguchi K"/>
            <person name="Onimaru K"/>
            <person name="Kadota M"/>
            <person name="Koyanagi M"/>
            <person name="Keeley SD"/>
            <person name="Tatsumi K"/>
            <person name="Tanaka K"/>
            <person name="Motone F"/>
            <person name="Kageyama Y"/>
            <person name="Nozu R"/>
            <person name="Adachi N"/>
            <person name="Nishimura O"/>
            <person name="Nakagawa R"/>
            <person name="Tanegashima C"/>
            <person name="Kiyatake I"/>
            <person name="Matsumoto R"/>
            <person name="Murakumo K"/>
            <person name="Nishida K"/>
            <person name="Terakita A"/>
            <person name="Kuratani S"/>
            <person name="Sato K"/>
            <person name="Hyodo S Kuraku.S."/>
        </authorList>
    </citation>
    <scope>NUCLEOTIDE SEQUENCE [LARGE SCALE GENOMIC DNA]</scope>
</reference>
<dbReference type="Gene3D" id="3.40.50.300">
    <property type="entry name" value="P-loop containing nucleotide triphosphate hydrolases"/>
    <property type="match status" value="2"/>
</dbReference>
<dbReference type="GO" id="GO:0003724">
    <property type="term" value="F:RNA helicase activity"/>
    <property type="evidence" value="ECO:0007669"/>
    <property type="project" value="UniProtKB-EC"/>
</dbReference>
<evidence type="ECO:0000256" key="4">
    <source>
        <dbReference type="ARBA" id="ARBA00022801"/>
    </source>
</evidence>
<keyword evidence="4" id="KW-0378">Hydrolase</keyword>
<dbReference type="OrthoDB" id="10253254at2759"/>
<dbReference type="SMART" id="SM00847">
    <property type="entry name" value="HA2"/>
    <property type="match status" value="1"/>
</dbReference>
<sequence>MDTSRMNNEANGSGPAADSISDSSLKLNGYNSELDDDEGEGLSCDSGDLEVNPFDGLPFSSRYYELLKRRKALPVWNTKYHFMESLVNNNVVLVSGKLGCGKSTQISQWCAEYALSVRYQYGMVVCTQPHSLSAMSLAQRVADELDLNVGHEVGYRVPYEDCCTTETILRYCTDDILLCEMMSDPLLHHYGVIIIDEAHERTVATDVLLGLLKDLPRQRPELKVVVITAPHLEGRLGSYYVAVPFVKVENAAENSFPVEVIYRDGQFKDCVSAAAQTVLDIHRKGEEGNIFVFLASEKEITDCCQAIRTEGGAIGSQLGELIPIPLHSGIGSNFQKIYENYNQRFEDYRRKIIIGNSLADSSFAIDVTYVIDSGMEQKNVYNPRIRADSQVIQPISKSQAELRWQRLGHTCPGKCFRLYSEAFHNEMPDVPPPRVSETNLSHLVLLLKRLDIADMGQCDFLDRPAPEALMQALEDLDYLAALDDDGNLSEVGIIMSEFPLDPQLAKALLASCEFDCVNEMLTIAAMVIASPCFVAPPKHLEEAAAIRRRVLLHPEGDHFTLINVYNAFKQHNEDETWCLKNYLSYSALKLADVVRYELLELMQRIELPVSPANFGMEENVLNIKKALISGYFLKVARDVDGSGNYLMLNHKHVAHLHPLSCYITRKPRPRPPSWVLYHEFTIFQDNCISVVSEIHPEMLIEFAPQYYLSNLPPSESRDLLMKLREKLTGAETQQDEEAEETLKEDEDAEEVENEELCLLQ</sequence>
<feature type="domain" description="Helicase ATP-binding" evidence="10">
    <location>
        <begin position="83"/>
        <end position="249"/>
    </location>
</feature>
<feature type="region of interest" description="Disordered" evidence="9">
    <location>
        <begin position="1"/>
        <end position="42"/>
    </location>
</feature>
<dbReference type="Pfam" id="PF21010">
    <property type="entry name" value="HA2_C"/>
    <property type="match status" value="1"/>
</dbReference>
<keyword evidence="13" id="KW-1185">Reference proteome</keyword>
<evidence type="ECO:0000256" key="6">
    <source>
        <dbReference type="ARBA" id="ARBA00022840"/>
    </source>
</evidence>
<dbReference type="GO" id="GO:0003723">
    <property type="term" value="F:RNA binding"/>
    <property type="evidence" value="ECO:0007669"/>
    <property type="project" value="TreeGrafter"/>
</dbReference>
<feature type="compositionally biased region" description="Polar residues" evidence="9">
    <location>
        <begin position="20"/>
        <end position="31"/>
    </location>
</feature>
<dbReference type="AlphaFoldDB" id="A0A401NY16"/>
<dbReference type="InterPro" id="IPR002464">
    <property type="entry name" value="DNA/RNA_helicase_DEAH_CS"/>
</dbReference>
<dbReference type="InterPro" id="IPR014001">
    <property type="entry name" value="Helicase_ATP-bd"/>
</dbReference>
<evidence type="ECO:0000256" key="8">
    <source>
        <dbReference type="ARBA" id="ARBA00047984"/>
    </source>
</evidence>
<dbReference type="SUPFAM" id="SSF52540">
    <property type="entry name" value="P-loop containing nucleoside triphosphate hydrolases"/>
    <property type="match status" value="1"/>
</dbReference>
<evidence type="ECO:0000259" key="10">
    <source>
        <dbReference type="PROSITE" id="PS51192"/>
    </source>
</evidence>
<evidence type="ECO:0000313" key="12">
    <source>
        <dbReference type="EMBL" id="GCB65769.1"/>
    </source>
</evidence>
<accession>A0A401NY16</accession>
<dbReference type="InterPro" id="IPR007502">
    <property type="entry name" value="Helicase-assoc_dom"/>
</dbReference>
<dbReference type="InterPro" id="IPR011709">
    <property type="entry name" value="DEAD-box_helicase_OB_fold"/>
</dbReference>
<name>A0A401NY16_SCYTO</name>
<evidence type="ECO:0000256" key="7">
    <source>
        <dbReference type="ARBA" id="ARBA00023242"/>
    </source>
</evidence>
<dbReference type="GO" id="GO:0005524">
    <property type="term" value="F:ATP binding"/>
    <property type="evidence" value="ECO:0007669"/>
    <property type="project" value="UniProtKB-KW"/>
</dbReference>
<dbReference type="SMART" id="SM00487">
    <property type="entry name" value="DEXDc"/>
    <property type="match status" value="1"/>
</dbReference>
<dbReference type="FunFam" id="1.20.120.1080:FF:000010">
    <property type="entry name" value="ATP-dependent RNA helicase DQX1 isoform X1"/>
    <property type="match status" value="1"/>
</dbReference>
<dbReference type="InterPro" id="IPR049945">
    <property type="entry name" value="AAA_22"/>
</dbReference>
<dbReference type="GO" id="GO:0005681">
    <property type="term" value="C:spliceosomal complex"/>
    <property type="evidence" value="ECO:0007669"/>
    <property type="project" value="TreeGrafter"/>
</dbReference>
<dbReference type="CDD" id="cd18791">
    <property type="entry name" value="SF2_C_RHA"/>
    <property type="match status" value="1"/>
</dbReference>
<dbReference type="Gene3D" id="1.20.120.1080">
    <property type="match status" value="1"/>
</dbReference>
<feature type="domain" description="Helicase C-terminal" evidence="11">
    <location>
        <begin position="277"/>
        <end position="451"/>
    </location>
</feature>
<keyword evidence="5" id="KW-0347">Helicase</keyword>
<dbReference type="PROSITE" id="PS51192">
    <property type="entry name" value="HELICASE_ATP_BIND_1"/>
    <property type="match status" value="1"/>
</dbReference>
<comment type="caution">
    <text evidence="12">The sequence shown here is derived from an EMBL/GenBank/DDBJ whole genome shotgun (WGS) entry which is preliminary data.</text>
</comment>
<organism evidence="12 13">
    <name type="scientific">Scyliorhinus torazame</name>
    <name type="common">Cloudy catshark</name>
    <name type="synonym">Catulus torazame</name>
    <dbReference type="NCBI Taxonomy" id="75743"/>
    <lineage>
        <taxon>Eukaryota</taxon>
        <taxon>Metazoa</taxon>
        <taxon>Chordata</taxon>
        <taxon>Craniata</taxon>
        <taxon>Vertebrata</taxon>
        <taxon>Chondrichthyes</taxon>
        <taxon>Elasmobranchii</taxon>
        <taxon>Galeomorphii</taxon>
        <taxon>Galeoidea</taxon>
        <taxon>Carcharhiniformes</taxon>
        <taxon>Scyliorhinidae</taxon>
        <taxon>Scyliorhinus</taxon>
    </lineage>
</organism>
<dbReference type="FunFam" id="3.40.50.300:FF:002125">
    <property type="entry name" value="ATP-dependent helicase HrpB"/>
    <property type="match status" value="1"/>
</dbReference>
<dbReference type="OMA" id="HNEDETW"/>